<proteinExistence type="predicted"/>
<feature type="signal peptide" evidence="2">
    <location>
        <begin position="1"/>
        <end position="22"/>
    </location>
</feature>
<dbReference type="Pfam" id="PF11371">
    <property type="entry name" value="DUF3172"/>
    <property type="match status" value="1"/>
</dbReference>
<feature type="region of interest" description="Disordered" evidence="1">
    <location>
        <begin position="245"/>
        <end position="286"/>
    </location>
</feature>
<gene>
    <name evidence="3" type="ORF">FJAP1339_LOCUS4036</name>
</gene>
<dbReference type="InterPro" id="IPR021511">
    <property type="entry name" value="DUF3172"/>
</dbReference>
<feature type="chain" id="PRO_5031526811" evidence="2">
    <location>
        <begin position="23"/>
        <end position="286"/>
    </location>
</feature>
<dbReference type="EMBL" id="HBHR01008344">
    <property type="protein sequence ID" value="CAD9861514.1"/>
    <property type="molecule type" value="Transcribed_RNA"/>
</dbReference>
<keyword evidence="2" id="KW-0732">Signal</keyword>
<protein>
    <submittedName>
        <fullName evidence="3">Uncharacterized protein</fullName>
    </submittedName>
</protein>
<evidence type="ECO:0000313" key="3">
    <source>
        <dbReference type="EMBL" id="CAD9861514.1"/>
    </source>
</evidence>
<name>A0A7S2UZ49_9STRA</name>
<accession>A0A7S2UZ49</accession>
<evidence type="ECO:0000256" key="2">
    <source>
        <dbReference type="SAM" id="SignalP"/>
    </source>
</evidence>
<feature type="compositionally biased region" description="Polar residues" evidence="1">
    <location>
        <begin position="265"/>
        <end position="275"/>
    </location>
</feature>
<evidence type="ECO:0000256" key="1">
    <source>
        <dbReference type="SAM" id="MobiDB-lite"/>
    </source>
</evidence>
<dbReference type="AlphaFoldDB" id="A0A7S2UZ49"/>
<sequence length="286" mass="31970">MADYRFVLKCCLVLTTLSSTLGFLPSNHKLAHLGHKQQMQQLISLKGANGYNNDYDNFDDDYLPPSRRRVPRGRGSGGMGRPPPPEDPEDDDNWWNPVNLIPRDIRKGVSQFVLAAVFLGGLGAGVTLDSALNTGINTVASREVIDRRAPSPEICQKYGSSAIVMDQRIFMTLNPFSFYVSQSEAQPGCVLNNANVNELLVRQRKLLTPSELEECKVSMNTWGFSGDLDDKPRLSCLFESMEDQNGFKTTQPKDGYTRSDPKAWPQSNQNNQEQPGTRWPESNKIN</sequence>
<reference evidence="3" key="1">
    <citation type="submission" date="2021-01" db="EMBL/GenBank/DDBJ databases">
        <authorList>
            <person name="Corre E."/>
            <person name="Pelletier E."/>
            <person name="Niang G."/>
            <person name="Scheremetjew M."/>
            <person name="Finn R."/>
            <person name="Kale V."/>
            <person name="Holt S."/>
            <person name="Cochrane G."/>
            <person name="Meng A."/>
            <person name="Brown T."/>
            <person name="Cohen L."/>
        </authorList>
    </citation>
    <scope>NUCLEOTIDE SEQUENCE</scope>
    <source>
        <strain evidence="3">CCMP1661</strain>
    </source>
</reference>
<organism evidence="3">
    <name type="scientific">Fibrocapsa japonica</name>
    <dbReference type="NCBI Taxonomy" id="94617"/>
    <lineage>
        <taxon>Eukaryota</taxon>
        <taxon>Sar</taxon>
        <taxon>Stramenopiles</taxon>
        <taxon>Ochrophyta</taxon>
        <taxon>Raphidophyceae</taxon>
        <taxon>Chattonellales</taxon>
        <taxon>Chattonellaceae</taxon>
        <taxon>Fibrocapsa</taxon>
    </lineage>
</organism>
<feature type="region of interest" description="Disordered" evidence="1">
    <location>
        <begin position="56"/>
        <end position="94"/>
    </location>
</feature>